<accession>A0ABY7ANW6</accession>
<gene>
    <name evidence="2" type="ORF">OLW01_05185</name>
</gene>
<reference evidence="2" key="1">
    <citation type="submission" date="2022-10" db="EMBL/GenBank/DDBJ databases">
        <title>Catenovulum adriacola sp. nov. isolated in the Harbour of Susak.</title>
        <authorList>
            <person name="Schoch T."/>
            <person name="Reich S.J."/>
            <person name="Stoeferle S."/>
            <person name="Flaiz M."/>
            <person name="Kazda M."/>
            <person name="Riedel C.U."/>
            <person name="Duerre P."/>
        </authorList>
    </citation>
    <scope>NUCLEOTIDE SEQUENCE</scope>
    <source>
        <strain evidence="2">TS8</strain>
    </source>
</reference>
<feature type="region of interest" description="Disordered" evidence="1">
    <location>
        <begin position="317"/>
        <end position="339"/>
    </location>
</feature>
<evidence type="ECO:0008006" key="4">
    <source>
        <dbReference type="Google" id="ProtNLM"/>
    </source>
</evidence>
<dbReference type="Proteomes" id="UP001163726">
    <property type="component" value="Chromosome"/>
</dbReference>
<name>A0ABY7ANW6_9ALTE</name>
<sequence>MRKLLTAPVKMPLTDSENQNYQTILKHAQELSLNLMAIKVENRPEDFLSWCEEFYRLCSQELNLELLEPTQFTPLKKMQDTLTNAISAAQIKMLRVAPWPVFVSYIKDKADLHALDERLKLVAHCKALQTQSLSEMIDEDLTALIGKHTAKHDTSIYDFDCEWFGSAKTSKVFIQLWQAQPSQFETAINCIPLEGEVSHADYTNFVSAYQAIFAENDLGAAPLIPATRLLAMRRPDQFVALTNAKIDLFSQGLSVAKFNNKDFDGYWRDLILTIRSFAWYKQALPADEFEQSIADAKAILIDVFLFADEQTAKNSNYLKLKNKPSKSSTTSGKRSRRSRESVQVLVDKALAADDMPQYLLDKRDSIVAEVQNGKSIDQVISLLRSIFG</sequence>
<feature type="compositionally biased region" description="Low complexity" evidence="1">
    <location>
        <begin position="317"/>
        <end position="332"/>
    </location>
</feature>
<evidence type="ECO:0000313" key="3">
    <source>
        <dbReference type="Proteomes" id="UP001163726"/>
    </source>
</evidence>
<dbReference type="EMBL" id="CP109965">
    <property type="protein sequence ID" value="WAJ71199.1"/>
    <property type="molecule type" value="Genomic_DNA"/>
</dbReference>
<proteinExistence type="predicted"/>
<protein>
    <recommendedName>
        <fullName evidence="4">Orphan protein</fullName>
    </recommendedName>
</protein>
<keyword evidence="3" id="KW-1185">Reference proteome</keyword>
<dbReference type="RefSeq" id="WP_268075671.1">
    <property type="nucleotide sequence ID" value="NZ_CP109965.1"/>
</dbReference>
<organism evidence="2 3">
    <name type="scientific">Catenovulum adriaticum</name>
    <dbReference type="NCBI Taxonomy" id="2984846"/>
    <lineage>
        <taxon>Bacteria</taxon>
        <taxon>Pseudomonadati</taxon>
        <taxon>Pseudomonadota</taxon>
        <taxon>Gammaproteobacteria</taxon>
        <taxon>Alteromonadales</taxon>
        <taxon>Alteromonadaceae</taxon>
        <taxon>Catenovulum</taxon>
    </lineage>
</organism>
<evidence type="ECO:0000313" key="2">
    <source>
        <dbReference type="EMBL" id="WAJ71199.1"/>
    </source>
</evidence>
<evidence type="ECO:0000256" key="1">
    <source>
        <dbReference type="SAM" id="MobiDB-lite"/>
    </source>
</evidence>